<comment type="caution">
    <text evidence="1">The sequence shown here is derived from an EMBL/GenBank/DDBJ whole genome shotgun (WGS) entry which is preliminary data.</text>
</comment>
<dbReference type="RefSeq" id="XP_070862179.1">
    <property type="nucleotide sequence ID" value="XM_070999693.1"/>
</dbReference>
<dbReference type="EMBL" id="JABSNW010000001">
    <property type="protein sequence ID" value="KAL2890999.1"/>
    <property type="molecule type" value="Genomic_DNA"/>
</dbReference>
<keyword evidence="2" id="KW-1185">Reference proteome</keyword>
<protein>
    <submittedName>
        <fullName evidence="1">Uncharacterized protein</fullName>
    </submittedName>
</protein>
<evidence type="ECO:0000313" key="1">
    <source>
        <dbReference type="EMBL" id="KAL2890999.1"/>
    </source>
</evidence>
<name>A0ABR4MRU3_9PEZI</name>
<proteinExistence type="predicted"/>
<dbReference type="GeneID" id="98114603"/>
<organism evidence="1 2">
    <name type="scientific">Ceratocystis lukuohia</name>
    <dbReference type="NCBI Taxonomy" id="2019550"/>
    <lineage>
        <taxon>Eukaryota</taxon>
        <taxon>Fungi</taxon>
        <taxon>Dikarya</taxon>
        <taxon>Ascomycota</taxon>
        <taxon>Pezizomycotina</taxon>
        <taxon>Sordariomycetes</taxon>
        <taxon>Hypocreomycetidae</taxon>
        <taxon>Microascales</taxon>
        <taxon>Ceratocystidaceae</taxon>
        <taxon>Ceratocystis</taxon>
    </lineage>
</organism>
<evidence type="ECO:0000313" key="2">
    <source>
        <dbReference type="Proteomes" id="UP001610728"/>
    </source>
</evidence>
<reference evidence="1 2" key="1">
    <citation type="submission" date="2020-05" db="EMBL/GenBank/DDBJ databases">
        <title>Ceratocystis lukuohia genome.</title>
        <authorList>
            <person name="Harrington T.C."/>
            <person name="Kim K."/>
            <person name="Mayers C.G."/>
        </authorList>
    </citation>
    <scope>NUCLEOTIDE SEQUENCE [LARGE SCALE GENOMIC DNA]</scope>
    <source>
        <strain evidence="1 2">C4212</strain>
    </source>
</reference>
<sequence>MSLATGPPLWSGNYTSIPTLTGASPHITTTTTTAETTAASPSWLYHPAAAAVLSSSSLESSKSAVTTARVGTPLFFTRSPTTSTAQARNTAPGSPTDAVVNWYGDFEILSDVSKMLLKRQTTPATSPSIIAHTNECYPELQISVESGLTEAGFNSADEDLLVQLQCNDDYNIAFCLIIADGKVIDDVTCTANTVHAPNIFGSGHGDISHVSVTVGDSLQNIITNSWTFVFGSGDLSVAVSNADGSAASGARVELQSVTHPDARESVTAGDNGIAYFSNIPRHSIGITASLETAFAVNAIAGGKEATASLTLGQPLLSSFQNSTKPPTDRNLARYTSWVGDVHMLPSNSAQEQEPQKHQRMATVWTAEETKTNVAQRVFAVPKSPLATPHTTAYVVYRFQSTESTAQDLNTSYNDFFHLSLRANDGTSQVQVHGLADLGRSYFDQYGYAPWNTLQLTLPVDVTDVEATVAVSNIDDAGFQSQITIKHSGLCDASAHCDDCPGLARCQKTCKNPTLDTCSFYWSCVRQTLKCAKGQTALKSSAHICDHFQRTKHNLSAAAARYFARAEQCVQKTLVPALAMQSGCQDASNLALVALPDCYVQDGLCDLHALDYIQILGLLSSHDHRTAFRQAIATAGSQCVSKVLQTFGTTGSSSLDEKLSISKGFFADIKPDTDDPLPDVKSAVSYLEKVDKEITQFDSGNPQSLFDFLRWPTCNSYLSRQIISDVPQKLTDFMKRADIKVYQSFMDGEQPVGISQLFCTVAGVYFNGPYTTNSDLASWASVLFSAYSDWRQSTFSTSFEISAVGFLNKWNKDHASLVRGAIDGYVIAEQLKAGKASNGAEAFGKALTDTVFAERVESFKTARFGGEDEAILRRCISLLAGDGDGQEPLVWAMRTQKLGNATIGDTAVVSGFCSDFAKTMGKL</sequence>
<accession>A0ABR4MRU3</accession>
<dbReference type="Proteomes" id="UP001610728">
    <property type="component" value="Unassembled WGS sequence"/>
</dbReference>
<gene>
    <name evidence="1" type="ORF">HOO65_010357</name>
</gene>